<dbReference type="Proteomes" id="UP000214588">
    <property type="component" value="Unassembled WGS sequence"/>
</dbReference>
<dbReference type="InterPro" id="IPR036412">
    <property type="entry name" value="HAD-like_sf"/>
</dbReference>
<sequence>MKLLYPDLYLESIFSIDFDKLSHNGIKGIITDLDNTLIAWKDKRLTEQLENWLREAKKRNIKLIIVSNNKNSRVYNFAEKVGLPAIPNANKPRRKSFQCALNQLGLPPEEVAVIGDQVFTDVLGGNRMGMFTVLVVPIDDKEFLGTKVLRTAERLILRKITKQS</sequence>
<dbReference type="Gene3D" id="3.40.50.1000">
    <property type="entry name" value="HAD superfamily/HAD-like"/>
    <property type="match status" value="1"/>
</dbReference>
<dbReference type="RefSeq" id="WP_089023848.1">
    <property type="nucleotide sequence ID" value="NZ_NIQC01000018.1"/>
</dbReference>
<dbReference type="InterPro" id="IPR010021">
    <property type="entry name" value="PGPP1/Gep4"/>
</dbReference>
<evidence type="ECO:0000313" key="2">
    <source>
        <dbReference type="Proteomes" id="UP000214588"/>
    </source>
</evidence>
<dbReference type="EMBL" id="NIQC01000018">
    <property type="protein sequence ID" value="OWZ83418.1"/>
    <property type="molecule type" value="Genomic_DNA"/>
</dbReference>
<gene>
    <name evidence="1" type="ORF">CDO51_08475</name>
</gene>
<protein>
    <submittedName>
        <fullName evidence="1">HAD family hydrolase</fullName>
    </submittedName>
</protein>
<comment type="caution">
    <text evidence="1">The sequence shown here is derived from an EMBL/GenBank/DDBJ whole genome shotgun (WGS) entry which is preliminary data.</text>
</comment>
<dbReference type="Pfam" id="PF08282">
    <property type="entry name" value="Hydrolase_3"/>
    <property type="match status" value="1"/>
</dbReference>
<dbReference type="InterPro" id="IPR023214">
    <property type="entry name" value="HAD_sf"/>
</dbReference>
<dbReference type="AlphaFoldDB" id="A0A226BWK2"/>
<dbReference type="NCBIfam" id="TIGR01668">
    <property type="entry name" value="YqeG_hyp_ppase"/>
    <property type="match status" value="1"/>
</dbReference>
<dbReference type="GO" id="GO:0008962">
    <property type="term" value="F:phosphatidylglycerophosphatase activity"/>
    <property type="evidence" value="ECO:0007669"/>
    <property type="project" value="InterPro"/>
</dbReference>
<reference evidence="1 2" key="1">
    <citation type="submission" date="2017-06" db="EMBL/GenBank/DDBJ databases">
        <title>Draft Genome Sequence of Natranaerobius trueperi halophilic, alkalithermophilic bacteria from soda lakes.</title>
        <authorList>
            <person name="Zhao B."/>
        </authorList>
    </citation>
    <scope>NUCLEOTIDE SEQUENCE [LARGE SCALE GENOMIC DNA]</scope>
    <source>
        <strain evidence="1 2">DSM 18760</strain>
    </source>
</reference>
<keyword evidence="1" id="KW-0378">Hydrolase</keyword>
<dbReference type="InterPro" id="IPR006439">
    <property type="entry name" value="HAD-SF_hydro_IA"/>
</dbReference>
<name>A0A226BWK2_9FIRM</name>
<dbReference type="GO" id="GO:0005737">
    <property type="term" value="C:cytoplasm"/>
    <property type="evidence" value="ECO:0007669"/>
    <property type="project" value="TreeGrafter"/>
</dbReference>
<dbReference type="NCBIfam" id="TIGR01662">
    <property type="entry name" value="HAD-SF-IIIA"/>
    <property type="match status" value="1"/>
</dbReference>
<dbReference type="SUPFAM" id="SSF56784">
    <property type="entry name" value="HAD-like"/>
    <property type="match status" value="1"/>
</dbReference>
<dbReference type="Pfam" id="PF13242">
    <property type="entry name" value="Hydrolase_like"/>
    <property type="match status" value="1"/>
</dbReference>
<keyword evidence="2" id="KW-1185">Reference proteome</keyword>
<dbReference type="OrthoDB" id="9787572at2"/>
<proteinExistence type="predicted"/>
<dbReference type="CDD" id="cd16416">
    <property type="entry name" value="HAD_BsYqeG-like"/>
    <property type="match status" value="1"/>
</dbReference>
<dbReference type="InterPro" id="IPR006549">
    <property type="entry name" value="HAD-SF_hydro_IIIA"/>
</dbReference>
<dbReference type="NCBIfam" id="TIGR01549">
    <property type="entry name" value="HAD-SF-IA-v1"/>
    <property type="match status" value="1"/>
</dbReference>
<accession>A0A226BWK2</accession>
<dbReference type="PANTHER" id="PTHR19288">
    <property type="entry name" value="4-NITROPHENYLPHOSPHATASE-RELATED"/>
    <property type="match status" value="1"/>
</dbReference>
<dbReference type="PANTHER" id="PTHR19288:SF25">
    <property type="entry name" value="PHOSPHATIDYLGLYCEROPHOSPHATASE GEP4, MITOCHONDRIAL"/>
    <property type="match status" value="1"/>
</dbReference>
<evidence type="ECO:0000313" key="1">
    <source>
        <dbReference type="EMBL" id="OWZ83418.1"/>
    </source>
</evidence>
<organism evidence="1 2">
    <name type="scientific">Natranaerobius trueperi</name>
    <dbReference type="NCBI Taxonomy" id="759412"/>
    <lineage>
        <taxon>Bacteria</taxon>
        <taxon>Bacillati</taxon>
        <taxon>Bacillota</taxon>
        <taxon>Clostridia</taxon>
        <taxon>Natranaerobiales</taxon>
        <taxon>Natranaerobiaceae</taxon>
        <taxon>Natranaerobius</taxon>
    </lineage>
</organism>